<dbReference type="EMBL" id="AOME01000054">
    <property type="protein sequence ID" value="EMA52461.1"/>
    <property type="molecule type" value="Genomic_DNA"/>
</dbReference>
<proteinExistence type="predicted"/>
<feature type="domain" description="Amine oxidase" evidence="1">
    <location>
        <begin position="107"/>
        <end position="346"/>
    </location>
</feature>
<dbReference type="InterPro" id="IPR036188">
    <property type="entry name" value="FAD/NAD-bd_sf"/>
</dbReference>
<reference evidence="2 3" key="1">
    <citation type="journal article" date="2014" name="PLoS Genet.">
        <title>Phylogenetically driven sequencing of extremely halophilic archaea reveals strategies for static and dynamic osmo-response.</title>
        <authorList>
            <person name="Becker E.A."/>
            <person name="Seitzer P.M."/>
            <person name="Tritt A."/>
            <person name="Larsen D."/>
            <person name="Krusor M."/>
            <person name="Yao A.I."/>
            <person name="Wu D."/>
            <person name="Madern D."/>
            <person name="Eisen J.A."/>
            <person name="Darling A.E."/>
            <person name="Facciotti M.T."/>
        </authorList>
    </citation>
    <scope>NUCLEOTIDE SEQUENCE [LARGE SCALE GENOMIC DNA]</scope>
    <source>
        <strain evidence="2 3">DSM 8989</strain>
    </source>
</reference>
<evidence type="ECO:0000313" key="2">
    <source>
        <dbReference type="EMBL" id="EMA52461.1"/>
    </source>
</evidence>
<sequence>MTDHGNGRGDSIAIVGAGAAGAGAAYALRNAAIDVTVFEKSRGVCGRAATRRKNGCRYDHGANYFKDQDARVTELVTETLDTDGLAEAEGPIWTFDADGTVSEGRDTDDHKWTYRAGITQLAKRLFDRTEATIEKSTRVGAVERVDGGWTIADTDGTDLGRYDALLLTPPAPQTADLLAATEWDDDLRGDLETAVRDVSFRPTITAVLHYPFELDRPYYALVNTDKDHAIGWCSREECKPGHVPDGESLLIVQLGADWSADRIDDPPTEVIPDAADLTADLLDDDRLADPDWTDYQGWRYAQPGDAVAAEPLDRAAEHGVFFAGDWVAGEGRVHLALRNGLDTGDRIGKRLLS</sequence>
<dbReference type="Gene3D" id="3.90.660.10">
    <property type="match status" value="1"/>
</dbReference>
<dbReference type="Pfam" id="PF13450">
    <property type="entry name" value="NAD_binding_8"/>
    <property type="match status" value="1"/>
</dbReference>
<protein>
    <submittedName>
        <fullName evidence="2">Flavin-containing amine-oxidoreductase</fullName>
    </submittedName>
</protein>
<dbReference type="PANTHER" id="PTHR16128">
    <property type="entry name" value="FAD/NAD(P)-BINDING OXIDOREDUCTASE FAMILY PROTEIN"/>
    <property type="match status" value="1"/>
</dbReference>
<evidence type="ECO:0000313" key="3">
    <source>
        <dbReference type="Proteomes" id="UP000011625"/>
    </source>
</evidence>
<dbReference type="Proteomes" id="UP000011625">
    <property type="component" value="Unassembled WGS sequence"/>
</dbReference>
<dbReference type="SUPFAM" id="SSF51905">
    <property type="entry name" value="FAD/NAD(P)-binding domain"/>
    <property type="match status" value="1"/>
</dbReference>
<dbReference type="PANTHER" id="PTHR16128:SF5">
    <property type="entry name" value="FAD_NAD(P)-BINDING OXIDOREDUCTASE FAMILY PROTEIN"/>
    <property type="match status" value="1"/>
</dbReference>
<dbReference type="Pfam" id="PF01593">
    <property type="entry name" value="Amino_oxidase"/>
    <property type="match status" value="1"/>
</dbReference>
<evidence type="ECO:0000259" key="1">
    <source>
        <dbReference type="Pfam" id="PF01593"/>
    </source>
</evidence>
<dbReference type="PATRIC" id="fig|1227456.3.peg.2062"/>
<accession>M0N3L5</accession>
<dbReference type="Gene3D" id="3.50.50.60">
    <property type="entry name" value="FAD/NAD(P)-binding domain"/>
    <property type="match status" value="1"/>
</dbReference>
<organism evidence="2 3">
    <name type="scientific">Halococcus salifodinae DSM 8989</name>
    <dbReference type="NCBI Taxonomy" id="1227456"/>
    <lineage>
        <taxon>Archaea</taxon>
        <taxon>Methanobacteriati</taxon>
        <taxon>Methanobacteriota</taxon>
        <taxon>Stenosarchaea group</taxon>
        <taxon>Halobacteria</taxon>
        <taxon>Halobacteriales</taxon>
        <taxon>Halococcaceae</taxon>
        <taxon>Halococcus</taxon>
    </lineage>
</organism>
<dbReference type="GO" id="GO:0016491">
    <property type="term" value="F:oxidoreductase activity"/>
    <property type="evidence" value="ECO:0007669"/>
    <property type="project" value="InterPro"/>
</dbReference>
<dbReference type="AlphaFoldDB" id="M0N3L5"/>
<name>M0N3L5_9EURY</name>
<comment type="caution">
    <text evidence="2">The sequence shown here is derived from an EMBL/GenBank/DDBJ whole genome shotgun (WGS) entry which is preliminary data.</text>
</comment>
<dbReference type="OrthoDB" id="203052at2157"/>
<dbReference type="InterPro" id="IPR002937">
    <property type="entry name" value="Amino_oxidase"/>
</dbReference>
<gene>
    <name evidence="2" type="ORF">C450_10198</name>
</gene>
<dbReference type="RefSeq" id="WP_005043149.1">
    <property type="nucleotide sequence ID" value="NZ_AOME01000054.1"/>
</dbReference>
<keyword evidence="3" id="KW-1185">Reference proteome</keyword>
<dbReference type="STRING" id="1227456.C450_10198"/>